<dbReference type="InterPro" id="IPR036412">
    <property type="entry name" value="HAD-like_sf"/>
</dbReference>
<gene>
    <name evidence="1" type="ORF">PMH09_14460</name>
</gene>
<dbReference type="PANTHER" id="PTHR46191:SF2">
    <property type="entry name" value="HALOACID DEHALOGENASE-LIKE HYDROLASE DOMAIN-CONTAINING PROTEIN 3"/>
    <property type="match status" value="1"/>
</dbReference>
<dbReference type="InterPro" id="IPR051828">
    <property type="entry name" value="HAD-like_hydrolase_domain"/>
</dbReference>
<dbReference type="SUPFAM" id="SSF56784">
    <property type="entry name" value="HAD-like"/>
    <property type="match status" value="1"/>
</dbReference>
<organism evidence="1 2">
    <name type="scientific">Roseofilum casamattae BLCC-M143</name>
    <dbReference type="NCBI Taxonomy" id="3022442"/>
    <lineage>
        <taxon>Bacteria</taxon>
        <taxon>Bacillati</taxon>
        <taxon>Cyanobacteriota</taxon>
        <taxon>Cyanophyceae</taxon>
        <taxon>Desertifilales</taxon>
        <taxon>Desertifilaceae</taxon>
        <taxon>Roseofilum</taxon>
        <taxon>Roseofilum casamattae</taxon>
    </lineage>
</organism>
<evidence type="ECO:0000313" key="1">
    <source>
        <dbReference type="EMBL" id="MDJ1184385.1"/>
    </source>
</evidence>
<reference evidence="1 2" key="1">
    <citation type="submission" date="2023-01" db="EMBL/GenBank/DDBJ databases">
        <title>Novel diversity within Roseofilum (Cyanobacteria; Desertifilaceae) from marine benthic mats with descriptions of four novel species.</title>
        <authorList>
            <person name="Wang Y."/>
            <person name="Berthold D.E."/>
            <person name="Hu J."/>
            <person name="Lefler F.W."/>
            <person name="Laughinghouse H.D. IV."/>
        </authorList>
    </citation>
    <scope>NUCLEOTIDE SEQUENCE [LARGE SCALE GENOMIC DNA]</scope>
    <source>
        <strain evidence="1 2">BLCC-M143</strain>
    </source>
</reference>
<dbReference type="NCBIfam" id="TIGR02252">
    <property type="entry name" value="DREG-2"/>
    <property type="match status" value="1"/>
</dbReference>
<comment type="caution">
    <text evidence="1">The sequence shown here is derived from an EMBL/GenBank/DDBJ whole genome shotgun (WGS) entry which is preliminary data.</text>
</comment>
<evidence type="ECO:0000313" key="2">
    <source>
        <dbReference type="Proteomes" id="UP001232992"/>
    </source>
</evidence>
<dbReference type="GO" id="GO:0016787">
    <property type="term" value="F:hydrolase activity"/>
    <property type="evidence" value="ECO:0007669"/>
    <property type="project" value="UniProtKB-KW"/>
</dbReference>
<keyword evidence="2" id="KW-1185">Reference proteome</keyword>
<protein>
    <submittedName>
        <fullName evidence="1">HAD-IA family hydrolase</fullName>
    </submittedName>
</protein>
<dbReference type="Pfam" id="PF00702">
    <property type="entry name" value="Hydrolase"/>
    <property type="match status" value="1"/>
</dbReference>
<accession>A0ABT7BZ91</accession>
<dbReference type="PANTHER" id="PTHR46191">
    <property type="match status" value="1"/>
</dbReference>
<dbReference type="InterPro" id="IPR044924">
    <property type="entry name" value="HAD-SF_hydro_IA_REG-2-like_cap"/>
</dbReference>
<dbReference type="NCBIfam" id="TIGR01549">
    <property type="entry name" value="HAD-SF-IA-v1"/>
    <property type="match status" value="1"/>
</dbReference>
<name>A0ABT7BZ91_9CYAN</name>
<proteinExistence type="predicted"/>
<dbReference type="RefSeq" id="WP_283759038.1">
    <property type="nucleotide sequence ID" value="NZ_JAQOSQ010000014.1"/>
</dbReference>
<dbReference type="Gene3D" id="1.10.150.720">
    <property type="entry name" value="Haloacid dehalogenase-like hydrolase"/>
    <property type="match status" value="1"/>
</dbReference>
<dbReference type="Proteomes" id="UP001232992">
    <property type="component" value="Unassembled WGS sequence"/>
</dbReference>
<keyword evidence="1" id="KW-0378">Hydrolase</keyword>
<dbReference type="EMBL" id="JAQOSQ010000014">
    <property type="protein sequence ID" value="MDJ1184385.1"/>
    <property type="molecule type" value="Genomic_DNA"/>
</dbReference>
<dbReference type="SFLD" id="SFLDG01129">
    <property type="entry name" value="C1.5:_HAD__Beta-PGM__Phosphata"/>
    <property type="match status" value="1"/>
</dbReference>
<dbReference type="InterPro" id="IPR023214">
    <property type="entry name" value="HAD_sf"/>
</dbReference>
<dbReference type="Gene3D" id="3.40.50.1000">
    <property type="entry name" value="HAD superfamily/HAD-like"/>
    <property type="match status" value="1"/>
</dbReference>
<dbReference type="InterPro" id="IPR011949">
    <property type="entry name" value="HAD-SF_hydro_IA_REG-2-like"/>
</dbReference>
<dbReference type="CDD" id="cd16415">
    <property type="entry name" value="HAD_dREG-2_like"/>
    <property type="match status" value="1"/>
</dbReference>
<sequence length="241" mass="27564">MSPPKVVFLDAVGTLFGVRGSVGEIYSQFAGQFGVEVSADLVDRAFAESFKHAEPSVFPGVSKEELEHYEFTWWKQIARQTFQRARVLEQFTDFDRFFTELYYYFSTFYPWFVYPDVKSALLSWKNQGIQLGVISNFDSRLHQVLKALALEEFFSSVTISTEVCAAKPNRRIFHAALSQYGCKPHQAWHIGDSYQDDYLGATEAGLLGILLQRQAQHPQLFKSVRGRVWSHLQPSAFLTPL</sequence>
<dbReference type="InterPro" id="IPR006439">
    <property type="entry name" value="HAD-SF_hydro_IA"/>
</dbReference>
<dbReference type="SFLD" id="SFLDS00003">
    <property type="entry name" value="Haloacid_Dehalogenase"/>
    <property type="match status" value="1"/>
</dbReference>